<proteinExistence type="inferred from homology"/>
<dbReference type="OrthoDB" id="9775406at2"/>
<dbReference type="Gene3D" id="2.120.10.30">
    <property type="entry name" value="TolB, C-terminal domain"/>
    <property type="match status" value="1"/>
</dbReference>
<evidence type="ECO:0000256" key="2">
    <source>
        <dbReference type="ARBA" id="ARBA00022553"/>
    </source>
</evidence>
<keyword evidence="3" id="KW-0325">Glycoprotein</keyword>
<keyword evidence="4" id="KW-0472">Membrane</keyword>
<evidence type="ECO:0000259" key="5">
    <source>
        <dbReference type="Pfam" id="PF03088"/>
    </source>
</evidence>
<evidence type="ECO:0000313" key="6">
    <source>
        <dbReference type="EMBL" id="PWN57667.1"/>
    </source>
</evidence>
<dbReference type="SUPFAM" id="SSF63829">
    <property type="entry name" value="Calcium-dependent phosphotriesterase"/>
    <property type="match status" value="1"/>
</dbReference>
<protein>
    <submittedName>
        <fullName evidence="6">Gluconolactonase</fullName>
    </submittedName>
</protein>
<comment type="caution">
    <text evidence="6">The sequence shown here is derived from an EMBL/GenBank/DDBJ whole genome shotgun (WGS) entry which is preliminary data.</text>
</comment>
<dbReference type="EMBL" id="QEQK01000001">
    <property type="protein sequence ID" value="PWN57667.1"/>
    <property type="molecule type" value="Genomic_DNA"/>
</dbReference>
<dbReference type="RefSeq" id="WP_109718523.1">
    <property type="nucleotide sequence ID" value="NZ_QEQK01000001.1"/>
</dbReference>
<dbReference type="PANTHER" id="PTHR10426:SF88">
    <property type="entry name" value="ADIPOCYTE PLASMA MEMBRANE-ASSOCIATED PROTEIN HEMOMUCIN-RELATED"/>
    <property type="match status" value="1"/>
</dbReference>
<dbReference type="Pfam" id="PF03088">
    <property type="entry name" value="Str_synth"/>
    <property type="match status" value="1"/>
</dbReference>
<dbReference type="PANTHER" id="PTHR10426">
    <property type="entry name" value="STRICTOSIDINE SYNTHASE-RELATED"/>
    <property type="match status" value="1"/>
</dbReference>
<dbReference type="InterPro" id="IPR018119">
    <property type="entry name" value="Strictosidine_synth_cons-reg"/>
</dbReference>
<dbReference type="Pfam" id="PF20067">
    <property type="entry name" value="SSL_N"/>
    <property type="match status" value="1"/>
</dbReference>
<evidence type="ECO:0000256" key="1">
    <source>
        <dbReference type="ARBA" id="ARBA00009191"/>
    </source>
</evidence>
<evidence type="ECO:0000256" key="4">
    <source>
        <dbReference type="SAM" id="Phobius"/>
    </source>
</evidence>
<feature type="transmembrane region" description="Helical" evidence="4">
    <location>
        <begin position="7"/>
        <end position="24"/>
    </location>
</feature>
<keyword evidence="7" id="KW-1185">Reference proteome</keyword>
<reference evidence="6 7" key="1">
    <citation type="submission" date="2018-05" db="EMBL/GenBank/DDBJ databases">
        <title>Abyssibacter profundi OUC007T gen. nov., sp. nov, a marine bacterium isolated from seawater of the Mariana Trench.</title>
        <authorList>
            <person name="Zhou S."/>
        </authorList>
    </citation>
    <scope>NUCLEOTIDE SEQUENCE [LARGE SCALE GENOMIC DNA]</scope>
    <source>
        <strain evidence="6 7">OUC007</strain>
    </source>
</reference>
<feature type="domain" description="Strictosidine synthase conserved region" evidence="5">
    <location>
        <begin position="148"/>
        <end position="234"/>
    </location>
</feature>
<keyword evidence="4" id="KW-1133">Transmembrane helix</keyword>
<keyword evidence="4" id="KW-0812">Transmembrane</keyword>
<dbReference type="AlphaFoldDB" id="A0A363UQ80"/>
<dbReference type="GO" id="GO:0012505">
    <property type="term" value="C:endomembrane system"/>
    <property type="evidence" value="ECO:0007669"/>
    <property type="project" value="TreeGrafter"/>
</dbReference>
<gene>
    <name evidence="6" type="ORF">DEH80_00560</name>
</gene>
<accession>A0A363UQ80</accession>
<name>A0A363UQ80_9GAMM</name>
<dbReference type="Proteomes" id="UP000251800">
    <property type="component" value="Unassembled WGS sequence"/>
</dbReference>
<keyword evidence="2" id="KW-0597">Phosphoprotein</keyword>
<dbReference type="GO" id="GO:0016787">
    <property type="term" value="F:hydrolase activity"/>
    <property type="evidence" value="ECO:0007669"/>
    <property type="project" value="TreeGrafter"/>
</dbReference>
<organism evidence="6 7">
    <name type="scientific">Abyssibacter profundi</name>
    <dbReference type="NCBI Taxonomy" id="2182787"/>
    <lineage>
        <taxon>Bacteria</taxon>
        <taxon>Pseudomonadati</taxon>
        <taxon>Pseudomonadota</taxon>
        <taxon>Gammaproteobacteria</taxon>
        <taxon>Chromatiales</taxon>
        <taxon>Oceanococcaceae</taxon>
        <taxon>Abyssibacter</taxon>
    </lineage>
</organism>
<evidence type="ECO:0000313" key="7">
    <source>
        <dbReference type="Proteomes" id="UP000251800"/>
    </source>
</evidence>
<sequence>MKRAGSWLFLIVAVVGGYLLFYPIEIEPVRWQAPPAPELVGVYERNARLAGVQRLAVGEGVGPEDMAVASNGDIYTGYVDGRVVRIPANGGSVETIADTGGRPLGVALLSDGSLAVADAYRGLLRVTLSGEVETLAAQANGLAFRFADDLDVAADGTIYFSDASWKYGMEHLLADFIEHAGTGRLLRYNPDGSVDELLQGLYFANGVALGPDDAYVLVNETGAYRVTRLWLKGPRAGERDIFIDNLPGFPDNISFDAANGVFWLALYGPRNAIMDATSDRPFWRKVIYRMPESLHPMPAHQAFVLGLDTGGRVVANLQHHGDEAFGPITSAERAGDHLYFGSLSAPSLARMPIADALSN</sequence>
<dbReference type="InterPro" id="IPR011042">
    <property type="entry name" value="6-blade_b-propeller_TolB-like"/>
</dbReference>
<comment type="similarity">
    <text evidence="1">Belongs to the strictosidine synthase family.</text>
</comment>
<evidence type="ECO:0000256" key="3">
    <source>
        <dbReference type="ARBA" id="ARBA00023180"/>
    </source>
</evidence>